<dbReference type="InterPro" id="IPR039426">
    <property type="entry name" value="TonB-dep_rcpt-like"/>
</dbReference>
<feature type="domain" description="TonB-dependent receptor-like beta-barrel" evidence="19">
    <location>
        <begin position="249"/>
        <end position="706"/>
    </location>
</feature>
<evidence type="ECO:0000256" key="18">
    <source>
        <dbReference type="SAM" id="SignalP"/>
    </source>
</evidence>
<evidence type="ECO:0000256" key="17">
    <source>
        <dbReference type="RuleBase" id="RU003357"/>
    </source>
</evidence>
<dbReference type="InterPro" id="IPR036942">
    <property type="entry name" value="Beta-barrel_TonB_sf"/>
</dbReference>
<proteinExistence type="inferred from homology"/>
<feature type="domain" description="TonB-dependent receptor plug" evidence="20">
    <location>
        <begin position="45"/>
        <end position="147"/>
    </location>
</feature>
<name>A0A1K2HG75_9NEIS</name>
<comment type="subcellular location">
    <subcellularLocation>
        <location evidence="1 15">Cell outer membrane</location>
        <topology evidence="1 15">Multi-pass membrane protein</topology>
    </subcellularLocation>
</comment>
<dbReference type="GO" id="GO:0038023">
    <property type="term" value="F:signaling receptor activity"/>
    <property type="evidence" value="ECO:0007669"/>
    <property type="project" value="InterPro"/>
</dbReference>
<keyword evidence="4 15" id="KW-1134">Transmembrane beta strand</keyword>
<evidence type="ECO:0000256" key="1">
    <source>
        <dbReference type="ARBA" id="ARBA00004571"/>
    </source>
</evidence>
<dbReference type="Pfam" id="PF07715">
    <property type="entry name" value="Plug"/>
    <property type="match status" value="1"/>
</dbReference>
<dbReference type="STRING" id="1121279.SAMN02745887_01641"/>
<evidence type="ECO:0000256" key="10">
    <source>
        <dbReference type="ARBA" id="ARBA00023077"/>
    </source>
</evidence>
<dbReference type="PROSITE" id="PS00430">
    <property type="entry name" value="TONB_DEPENDENT_REC_1"/>
    <property type="match status" value="1"/>
</dbReference>
<reference evidence="21 22" key="1">
    <citation type="submission" date="2016-11" db="EMBL/GenBank/DDBJ databases">
        <authorList>
            <person name="Jaros S."/>
            <person name="Januszkiewicz K."/>
            <person name="Wedrychowicz H."/>
        </authorList>
    </citation>
    <scope>NUCLEOTIDE SEQUENCE [LARGE SCALE GENOMIC DNA]</scope>
    <source>
        <strain evidence="21 22">DSM 18899</strain>
    </source>
</reference>
<dbReference type="PROSITE" id="PS52016">
    <property type="entry name" value="TONB_DEPENDENT_REC_3"/>
    <property type="match status" value="1"/>
</dbReference>
<protein>
    <recommendedName>
        <fullName evidence="14">Ferric aerobactin receptor</fullName>
    </recommendedName>
</protein>
<comment type="similarity">
    <text evidence="2 15 17">Belongs to the TonB-dependent receptor family.</text>
</comment>
<keyword evidence="5" id="KW-0410">Iron transport</keyword>
<dbReference type="InterPro" id="IPR010105">
    <property type="entry name" value="TonB_sidphr_rcpt"/>
</dbReference>
<feature type="short sequence motif" description="TonB box" evidence="16">
    <location>
        <begin position="32"/>
        <end position="38"/>
    </location>
</feature>
<evidence type="ECO:0000256" key="5">
    <source>
        <dbReference type="ARBA" id="ARBA00022496"/>
    </source>
</evidence>
<dbReference type="InterPro" id="IPR012910">
    <property type="entry name" value="Plug_dom"/>
</dbReference>
<dbReference type="Gene3D" id="2.40.170.20">
    <property type="entry name" value="TonB-dependent receptor, beta-barrel domain"/>
    <property type="match status" value="1"/>
</dbReference>
<dbReference type="PANTHER" id="PTHR30069:SF42">
    <property type="entry name" value="FERRIC AEROBACTIN RECEPTOR"/>
    <property type="match status" value="1"/>
</dbReference>
<evidence type="ECO:0000256" key="8">
    <source>
        <dbReference type="ARBA" id="ARBA00023004"/>
    </source>
</evidence>
<evidence type="ECO:0000256" key="7">
    <source>
        <dbReference type="ARBA" id="ARBA00022729"/>
    </source>
</evidence>
<keyword evidence="7 18" id="KW-0732">Signal</keyword>
<dbReference type="GO" id="GO:0015344">
    <property type="term" value="F:siderophore uptake transmembrane transporter activity"/>
    <property type="evidence" value="ECO:0007669"/>
    <property type="project" value="TreeGrafter"/>
</dbReference>
<evidence type="ECO:0000256" key="6">
    <source>
        <dbReference type="ARBA" id="ARBA00022692"/>
    </source>
</evidence>
<dbReference type="SUPFAM" id="SSF56935">
    <property type="entry name" value="Porins"/>
    <property type="match status" value="1"/>
</dbReference>
<dbReference type="Proteomes" id="UP000186513">
    <property type="component" value="Unassembled WGS sequence"/>
</dbReference>
<dbReference type="Gene3D" id="2.170.130.10">
    <property type="entry name" value="TonB-dependent receptor, plug domain"/>
    <property type="match status" value="1"/>
</dbReference>
<dbReference type="GO" id="GO:0009279">
    <property type="term" value="C:cell outer membrane"/>
    <property type="evidence" value="ECO:0007669"/>
    <property type="project" value="UniProtKB-SubCell"/>
</dbReference>
<dbReference type="InterPro" id="IPR000531">
    <property type="entry name" value="Beta-barrel_TonB"/>
</dbReference>
<evidence type="ECO:0000256" key="16">
    <source>
        <dbReference type="PROSITE-ProRule" id="PRU10143"/>
    </source>
</evidence>
<evidence type="ECO:0000256" key="12">
    <source>
        <dbReference type="ARBA" id="ARBA00023170"/>
    </source>
</evidence>
<gene>
    <name evidence="21" type="ORF">SAMN02745887_01641</name>
</gene>
<evidence type="ECO:0000256" key="13">
    <source>
        <dbReference type="ARBA" id="ARBA00023237"/>
    </source>
</evidence>
<evidence type="ECO:0000256" key="11">
    <source>
        <dbReference type="ARBA" id="ARBA00023136"/>
    </source>
</evidence>
<dbReference type="NCBIfam" id="TIGR01783">
    <property type="entry name" value="TonB-siderophor"/>
    <property type="match status" value="1"/>
</dbReference>
<evidence type="ECO:0000256" key="3">
    <source>
        <dbReference type="ARBA" id="ARBA00022448"/>
    </source>
</evidence>
<evidence type="ECO:0000259" key="20">
    <source>
        <dbReference type="Pfam" id="PF07715"/>
    </source>
</evidence>
<keyword evidence="22" id="KW-1185">Reference proteome</keyword>
<evidence type="ECO:0000256" key="15">
    <source>
        <dbReference type="PROSITE-ProRule" id="PRU01360"/>
    </source>
</evidence>
<organism evidence="21 22">
    <name type="scientific">Chitinimonas taiwanensis DSM 18899</name>
    <dbReference type="NCBI Taxonomy" id="1121279"/>
    <lineage>
        <taxon>Bacteria</taxon>
        <taxon>Pseudomonadati</taxon>
        <taxon>Pseudomonadota</taxon>
        <taxon>Betaproteobacteria</taxon>
        <taxon>Neisseriales</taxon>
        <taxon>Chitinibacteraceae</taxon>
        <taxon>Chitinimonas</taxon>
    </lineage>
</organism>
<dbReference type="InterPro" id="IPR037066">
    <property type="entry name" value="Plug_dom_sf"/>
</dbReference>
<evidence type="ECO:0000256" key="9">
    <source>
        <dbReference type="ARBA" id="ARBA00023065"/>
    </source>
</evidence>
<keyword evidence="3 15" id="KW-0813">Transport</keyword>
<feature type="chain" id="PRO_5013335414" description="Ferric aerobactin receptor" evidence="18">
    <location>
        <begin position="26"/>
        <end position="749"/>
    </location>
</feature>
<feature type="signal peptide" evidence="18">
    <location>
        <begin position="1"/>
        <end position="25"/>
    </location>
</feature>
<keyword evidence="8" id="KW-0408">Iron</keyword>
<dbReference type="RefSeq" id="WP_072428150.1">
    <property type="nucleotide sequence ID" value="NZ_FPKR01000005.1"/>
</dbReference>
<dbReference type="GO" id="GO:0044718">
    <property type="term" value="P:siderophore transmembrane transport"/>
    <property type="evidence" value="ECO:0007669"/>
    <property type="project" value="TreeGrafter"/>
</dbReference>
<dbReference type="AlphaFoldDB" id="A0A1K2HG75"/>
<dbReference type="FunFam" id="2.40.170.20:FF:000007">
    <property type="entry name" value="Ferric aerobactin receptor"/>
    <property type="match status" value="1"/>
</dbReference>
<evidence type="ECO:0000313" key="21">
    <source>
        <dbReference type="EMBL" id="SFZ75545.1"/>
    </source>
</evidence>
<evidence type="ECO:0000256" key="4">
    <source>
        <dbReference type="ARBA" id="ARBA00022452"/>
    </source>
</evidence>
<evidence type="ECO:0000256" key="2">
    <source>
        <dbReference type="ARBA" id="ARBA00009810"/>
    </source>
</evidence>
<evidence type="ECO:0000259" key="19">
    <source>
        <dbReference type="Pfam" id="PF00593"/>
    </source>
</evidence>
<keyword evidence="11 15" id="KW-0472">Membrane</keyword>
<keyword evidence="9" id="KW-0406">Ion transport</keyword>
<evidence type="ECO:0000313" key="22">
    <source>
        <dbReference type="Proteomes" id="UP000186513"/>
    </source>
</evidence>
<sequence length="749" mass="80473">MSLPLASRPLSIALALAFGTLPALAAEQAVDTLLVTGARTPTKITDLPRTAWVITGEELAEQVGAGVPFKEILGQLVPSLDAGPQGRTNYGQNLRGRGVQVMIDGVSLNSSRGVSRQFDSIDPYNIERIEVLAGASAVYGGGATGGVVNIVTKRGQKGGAQFNSEVGLRSGFQSGEDLDWRAAQSISAGNDTVSGRLAAAWQGTGAAYDAHGKQVTPDITQTDLQYNRSVDVLGNLDFRLAAGQRLNLSAQYYDSGFDGSKALYLGPNLSGALAGGNPALLEVRDGFQSDVTPSTRRATGSFDYFRPQVIGGQDFYLQGSVRTEKLDFYPFPGTASGTAQNANNTTSAVRVPYYSTSRQNTRAHAFKAVLAKDFGAVKLNYGVDIDNEVFEANQVLFNTAQGYASGGLVLRQTAEVGRYPGFEVDGRSLFAEADWKLSEAWSLRAGLRNQWMDVAVGDFVASTQQVMLANGRGRTADAIKGGQNDYTVSLFNLGTVWRVSDASQAWLNYSEGFELPDPAKYYGQGSYRLVGGNTGHWTLLNGISVASQPLAGIKTRQVESGWRSRSGGLSGQAAAFYSWSDKAIQYVSSTLAINVIEQDVRNYGLEGELSYRFADDWQLGGNLLAIKSENKVAGEWKKQTVTSASPSKLTAYGSWQNGALSLRLQAVRSFALSDSDGKRLDDYTVADLLGSYALTRGKLSFGVQNLFDRQYDTIWGQRAKLFYSSLVAPATVDFKGRGRTVGLAYSVDY</sequence>
<dbReference type="InterPro" id="IPR010916">
    <property type="entry name" value="TonB_box_CS"/>
</dbReference>
<dbReference type="FunFam" id="2.170.130.10:FF:000011">
    <property type="entry name" value="TonB-dependent siderophore receptor"/>
    <property type="match status" value="1"/>
</dbReference>
<dbReference type="Pfam" id="PF00593">
    <property type="entry name" value="TonB_dep_Rec_b-barrel"/>
    <property type="match status" value="1"/>
</dbReference>
<dbReference type="EMBL" id="FPKR01000005">
    <property type="protein sequence ID" value="SFZ75545.1"/>
    <property type="molecule type" value="Genomic_DNA"/>
</dbReference>
<evidence type="ECO:0000256" key="14">
    <source>
        <dbReference type="ARBA" id="ARBA00072094"/>
    </source>
</evidence>
<keyword evidence="13 15" id="KW-0998">Cell outer membrane</keyword>
<keyword evidence="6 15" id="KW-0812">Transmembrane</keyword>
<accession>A0A1K2HG75</accession>
<dbReference type="PANTHER" id="PTHR30069">
    <property type="entry name" value="TONB-DEPENDENT OUTER MEMBRANE RECEPTOR"/>
    <property type="match status" value="1"/>
</dbReference>
<dbReference type="CDD" id="cd01347">
    <property type="entry name" value="ligand_gated_channel"/>
    <property type="match status" value="1"/>
</dbReference>
<keyword evidence="12" id="KW-0675">Receptor</keyword>
<dbReference type="OrthoDB" id="8670144at2"/>
<keyword evidence="10 16" id="KW-0798">TonB box</keyword>